<keyword evidence="2" id="KW-1185">Reference proteome</keyword>
<dbReference type="HOGENOM" id="CLU_3103698_0_0_9"/>
<dbReference type="Proteomes" id="UP000004633">
    <property type="component" value="Unassembled WGS sequence"/>
</dbReference>
<sequence length="51" mass="5804">MCELRGFFLSMYQPALFLLKKLRLYAATGINPQNLDAQGIETLCAFIITHK</sequence>
<dbReference type="STRING" id="749551.HMPREF9555_00701"/>
<name>E7N150_9FIRM</name>
<gene>
    <name evidence="1" type="ORF">HMPREF9555_00701</name>
</gene>
<dbReference type="EMBL" id="AECV01000009">
    <property type="protein sequence ID" value="EFW30071.1"/>
    <property type="molecule type" value="Genomic_DNA"/>
</dbReference>
<dbReference type="AlphaFoldDB" id="E7N150"/>
<protein>
    <submittedName>
        <fullName evidence="1">Uncharacterized protein</fullName>
    </submittedName>
</protein>
<proteinExistence type="predicted"/>
<comment type="caution">
    <text evidence="1">The sequence shown here is derived from an EMBL/GenBank/DDBJ whole genome shotgun (WGS) entry which is preliminary data.</text>
</comment>
<accession>E7N150</accession>
<evidence type="ECO:0000313" key="2">
    <source>
        <dbReference type="Proteomes" id="UP000004633"/>
    </source>
</evidence>
<organism evidence="1 2">
    <name type="scientific">Selenomonas artemidis F0399</name>
    <dbReference type="NCBI Taxonomy" id="749551"/>
    <lineage>
        <taxon>Bacteria</taxon>
        <taxon>Bacillati</taxon>
        <taxon>Bacillota</taxon>
        <taxon>Negativicutes</taxon>
        <taxon>Selenomonadales</taxon>
        <taxon>Selenomonadaceae</taxon>
        <taxon>Selenomonas</taxon>
    </lineage>
</organism>
<evidence type="ECO:0000313" key="1">
    <source>
        <dbReference type="EMBL" id="EFW30071.1"/>
    </source>
</evidence>
<reference evidence="1 2" key="1">
    <citation type="submission" date="2010-08" db="EMBL/GenBank/DDBJ databases">
        <authorList>
            <person name="Weinstock G."/>
            <person name="Sodergren E."/>
            <person name="Clifton S."/>
            <person name="Fulton L."/>
            <person name="Fulton B."/>
            <person name="Courtney L."/>
            <person name="Fronick C."/>
            <person name="Harrison M."/>
            <person name="Strong C."/>
            <person name="Farmer C."/>
            <person name="Delahaunty K."/>
            <person name="Markovic C."/>
            <person name="Hall O."/>
            <person name="Minx P."/>
            <person name="Tomlinson C."/>
            <person name="Mitreva M."/>
            <person name="Hou S."/>
            <person name="Chen J."/>
            <person name="Wollam A."/>
            <person name="Pepin K.H."/>
            <person name="Johnson M."/>
            <person name="Bhonagiri V."/>
            <person name="Zhang X."/>
            <person name="Suruliraj S."/>
            <person name="Warren W."/>
            <person name="Chinwalla A."/>
            <person name="Mardis E.R."/>
            <person name="Wilson R.K."/>
        </authorList>
    </citation>
    <scope>NUCLEOTIDE SEQUENCE [LARGE SCALE GENOMIC DNA]</scope>
    <source>
        <strain evidence="1 2">F0399</strain>
    </source>
</reference>